<dbReference type="AlphaFoldDB" id="A0A174N3A4"/>
<evidence type="ECO:0000313" key="1">
    <source>
        <dbReference type="EMBL" id="CUP40565.1"/>
    </source>
</evidence>
<gene>
    <name evidence="1" type="ORF">ERS852491_05071</name>
</gene>
<sequence length="78" mass="9410">MTFPKQIMTIPELMQMGFSRRDLERYFRLPGQRFAWRKNSVSNVRGHILFDTELFEKHLEKEKNMQAKARQPRRSLVG</sequence>
<evidence type="ECO:0000313" key="2">
    <source>
        <dbReference type="Proteomes" id="UP000095544"/>
    </source>
</evidence>
<dbReference type="STRING" id="39482.ERS852491_05071"/>
<dbReference type="EMBL" id="CYZU01000099">
    <property type="protein sequence ID" value="CUP40565.1"/>
    <property type="molecule type" value="Genomic_DNA"/>
</dbReference>
<organism evidence="1 2">
    <name type="scientific">Faecalicatena contorta</name>
    <dbReference type="NCBI Taxonomy" id="39482"/>
    <lineage>
        <taxon>Bacteria</taxon>
        <taxon>Bacillati</taxon>
        <taxon>Bacillota</taxon>
        <taxon>Clostridia</taxon>
        <taxon>Lachnospirales</taxon>
        <taxon>Lachnospiraceae</taxon>
        <taxon>Faecalicatena</taxon>
    </lineage>
</organism>
<name>A0A174N3A4_9FIRM</name>
<protein>
    <submittedName>
        <fullName evidence="1">Uncharacterized protein</fullName>
    </submittedName>
</protein>
<reference evidence="1 2" key="1">
    <citation type="submission" date="2015-09" db="EMBL/GenBank/DDBJ databases">
        <authorList>
            <consortium name="Pathogen Informatics"/>
        </authorList>
    </citation>
    <scope>NUCLEOTIDE SEQUENCE [LARGE SCALE GENOMIC DNA]</scope>
    <source>
        <strain evidence="1 2">2789STDY5834876</strain>
    </source>
</reference>
<accession>A0A174N3A4</accession>
<dbReference type="Proteomes" id="UP000095544">
    <property type="component" value="Unassembled WGS sequence"/>
</dbReference>
<proteinExistence type="predicted"/>